<dbReference type="InterPro" id="IPR050263">
    <property type="entry name" value="Bact_Fimbrial_Adh_Pro"/>
</dbReference>
<organism evidence="2 3">
    <name type="scientific">Citrobacter freundii</name>
    <dbReference type="NCBI Taxonomy" id="546"/>
    <lineage>
        <taxon>Bacteria</taxon>
        <taxon>Pseudomonadati</taxon>
        <taxon>Pseudomonadota</taxon>
        <taxon>Gammaproteobacteria</taxon>
        <taxon>Enterobacterales</taxon>
        <taxon>Enterobacteriaceae</taxon>
        <taxon>Citrobacter</taxon>
        <taxon>Citrobacter freundii complex</taxon>
    </lineage>
</organism>
<dbReference type="GO" id="GO:0009289">
    <property type="term" value="C:pilus"/>
    <property type="evidence" value="ECO:0007669"/>
    <property type="project" value="InterPro"/>
</dbReference>
<sequence length="127" mass="13322">MQVNFGEIPTSQLKDNQRAGVKHAKIVLQGCDTTVAKTATVTYTPATIDSDNNALAAFTSGTAKGAGIGMVDSGNQDVEWGKAASQVNITDGETDIDFIAYLQANNASAAVTPGDFESTVNFQIDYQ</sequence>
<dbReference type="PANTHER" id="PTHR33420">
    <property type="entry name" value="FIMBRIAL SUBUNIT ELFA-RELATED"/>
    <property type="match status" value="1"/>
</dbReference>
<feature type="domain" description="Fimbrial-type adhesion" evidence="1">
    <location>
        <begin position="2"/>
        <end position="127"/>
    </location>
</feature>
<evidence type="ECO:0000259" key="1">
    <source>
        <dbReference type="Pfam" id="PF00419"/>
    </source>
</evidence>
<dbReference type="Proteomes" id="UP000019194">
    <property type="component" value="Unassembled WGS sequence"/>
</dbReference>
<dbReference type="SUPFAM" id="SSF49401">
    <property type="entry name" value="Bacterial adhesins"/>
    <property type="match status" value="1"/>
</dbReference>
<dbReference type="EMBL" id="CBWP010000075">
    <property type="protein sequence ID" value="CDL40768.1"/>
    <property type="molecule type" value="Genomic_DNA"/>
</dbReference>
<name>A0A7G2IUM4_CITFR</name>
<dbReference type="GO" id="GO:0043709">
    <property type="term" value="P:cell adhesion involved in single-species biofilm formation"/>
    <property type="evidence" value="ECO:0007669"/>
    <property type="project" value="TreeGrafter"/>
</dbReference>
<protein>
    <submittedName>
        <fullName evidence="2">PapA</fullName>
    </submittedName>
</protein>
<evidence type="ECO:0000313" key="3">
    <source>
        <dbReference type="Proteomes" id="UP000019194"/>
    </source>
</evidence>
<dbReference type="AlphaFoldDB" id="A0A7G2IUM4"/>
<evidence type="ECO:0000313" key="2">
    <source>
        <dbReference type="EMBL" id="CDL40768.1"/>
    </source>
</evidence>
<accession>A0A7G2IUM4</accession>
<dbReference type="InterPro" id="IPR008966">
    <property type="entry name" value="Adhesion_dom_sf"/>
</dbReference>
<dbReference type="PANTHER" id="PTHR33420:SF26">
    <property type="entry name" value="FIMBRIAL SUBUNIT"/>
    <property type="match status" value="1"/>
</dbReference>
<comment type="caution">
    <text evidence="2">The sequence shown here is derived from an EMBL/GenBank/DDBJ whole genome shotgun (WGS) entry which is preliminary data.</text>
</comment>
<proteinExistence type="predicted"/>
<dbReference type="Gene3D" id="2.60.40.1090">
    <property type="entry name" value="Fimbrial-type adhesion domain"/>
    <property type="match status" value="1"/>
</dbReference>
<dbReference type="InterPro" id="IPR000259">
    <property type="entry name" value="Adhesion_dom_fimbrial"/>
</dbReference>
<dbReference type="InterPro" id="IPR036937">
    <property type="entry name" value="Adhesion_dom_fimbrial_sf"/>
</dbReference>
<dbReference type="Pfam" id="PF00419">
    <property type="entry name" value="Fimbrial"/>
    <property type="match status" value="1"/>
</dbReference>
<reference evidence="2 3" key="1">
    <citation type="submission" date="2013-10" db="EMBL/GenBank/DDBJ databases">
        <title>Antibiotic resistance diversity of beta-lactamase producers in the General Hospital Vienna.</title>
        <authorList>
            <person name="Barisic I."/>
            <person name="Mitteregger D."/>
            <person name="Hirschl A.M."/>
            <person name="Noehammer C."/>
            <person name="Wiesinger-Mayr H."/>
        </authorList>
    </citation>
    <scope>NUCLEOTIDE SEQUENCE [LARGE SCALE GENOMIC DNA]</scope>
    <source>
        <strain evidence="2 3">ISC11</strain>
    </source>
</reference>